<proteinExistence type="predicted"/>
<evidence type="ECO:0000313" key="2">
    <source>
        <dbReference type="Proteomes" id="UP001055879"/>
    </source>
</evidence>
<sequence length="285" mass="31707">MSKDTGMSKFFNRGKPFFAVIFLQLGLAGMDIISKVALNEGMSNYVYGVYRHAVATIVITPFAIVFDKPVIDQNLYLMGMKATTATFATAMYNVLPAITFVMACFLRLEKLNGKSIRSQAKVIGTVTTVAGAMMMTLMKGPILELFWTKEITHQELHVNNGADVDLHHYLMGAIMITVGCFSSSAFMVLQAITLKSYPAELSLTAWILLVGISRGSDSGVDNGGRKNNSLGYKPGYITSSISKVFLHREADRDREADLGFSPLDRRFFFIEKQIEIEKQIWVFLH</sequence>
<name>A0ACB9A9H8_ARCLA</name>
<protein>
    <submittedName>
        <fullName evidence="1">Uncharacterized protein</fullName>
    </submittedName>
</protein>
<organism evidence="1 2">
    <name type="scientific">Arctium lappa</name>
    <name type="common">Greater burdock</name>
    <name type="synonym">Lappa major</name>
    <dbReference type="NCBI Taxonomy" id="4217"/>
    <lineage>
        <taxon>Eukaryota</taxon>
        <taxon>Viridiplantae</taxon>
        <taxon>Streptophyta</taxon>
        <taxon>Embryophyta</taxon>
        <taxon>Tracheophyta</taxon>
        <taxon>Spermatophyta</taxon>
        <taxon>Magnoliopsida</taxon>
        <taxon>eudicotyledons</taxon>
        <taxon>Gunneridae</taxon>
        <taxon>Pentapetalae</taxon>
        <taxon>asterids</taxon>
        <taxon>campanulids</taxon>
        <taxon>Asterales</taxon>
        <taxon>Asteraceae</taxon>
        <taxon>Carduoideae</taxon>
        <taxon>Cardueae</taxon>
        <taxon>Arctiinae</taxon>
        <taxon>Arctium</taxon>
    </lineage>
</organism>
<dbReference type="EMBL" id="CM042054">
    <property type="protein sequence ID" value="KAI3706639.1"/>
    <property type="molecule type" value="Genomic_DNA"/>
</dbReference>
<reference evidence="2" key="1">
    <citation type="journal article" date="2022" name="Mol. Ecol. Resour.">
        <title>The genomes of chicory, endive, great burdock and yacon provide insights into Asteraceae palaeo-polyploidization history and plant inulin production.</title>
        <authorList>
            <person name="Fan W."/>
            <person name="Wang S."/>
            <person name="Wang H."/>
            <person name="Wang A."/>
            <person name="Jiang F."/>
            <person name="Liu H."/>
            <person name="Zhao H."/>
            <person name="Xu D."/>
            <person name="Zhang Y."/>
        </authorList>
    </citation>
    <scope>NUCLEOTIDE SEQUENCE [LARGE SCALE GENOMIC DNA]</scope>
    <source>
        <strain evidence="2">cv. Niubang</strain>
    </source>
</reference>
<keyword evidence="2" id="KW-1185">Reference proteome</keyword>
<comment type="caution">
    <text evidence="1">The sequence shown here is derived from an EMBL/GenBank/DDBJ whole genome shotgun (WGS) entry which is preliminary data.</text>
</comment>
<accession>A0ACB9A9H8</accession>
<reference evidence="1 2" key="2">
    <citation type="journal article" date="2022" name="Mol. Ecol. Resour.">
        <title>The genomes of chicory, endive, great burdock and yacon provide insights into Asteraceae paleo-polyploidization history and plant inulin production.</title>
        <authorList>
            <person name="Fan W."/>
            <person name="Wang S."/>
            <person name="Wang H."/>
            <person name="Wang A."/>
            <person name="Jiang F."/>
            <person name="Liu H."/>
            <person name="Zhao H."/>
            <person name="Xu D."/>
            <person name="Zhang Y."/>
        </authorList>
    </citation>
    <scope>NUCLEOTIDE SEQUENCE [LARGE SCALE GENOMIC DNA]</scope>
    <source>
        <strain evidence="2">cv. Niubang</strain>
    </source>
</reference>
<evidence type="ECO:0000313" key="1">
    <source>
        <dbReference type="EMBL" id="KAI3706639.1"/>
    </source>
</evidence>
<dbReference type="Proteomes" id="UP001055879">
    <property type="component" value="Linkage Group LG08"/>
</dbReference>
<gene>
    <name evidence="1" type="ORF">L6452_24517</name>
</gene>